<keyword evidence="7" id="KW-1185">Reference proteome</keyword>
<dbReference type="GO" id="GO:0000976">
    <property type="term" value="F:transcription cis-regulatory region binding"/>
    <property type="evidence" value="ECO:0007669"/>
    <property type="project" value="TreeGrafter"/>
</dbReference>
<dbReference type="PROSITE" id="PS50931">
    <property type="entry name" value="HTH_LYSR"/>
    <property type="match status" value="1"/>
</dbReference>
<keyword evidence="4" id="KW-0804">Transcription</keyword>
<dbReference type="PANTHER" id="PTHR30126:SF39">
    <property type="entry name" value="HTH-TYPE TRANSCRIPTIONAL REGULATOR CYSL"/>
    <property type="match status" value="1"/>
</dbReference>
<evidence type="ECO:0000256" key="3">
    <source>
        <dbReference type="ARBA" id="ARBA00023125"/>
    </source>
</evidence>
<evidence type="ECO:0000256" key="4">
    <source>
        <dbReference type="ARBA" id="ARBA00023163"/>
    </source>
</evidence>
<gene>
    <name evidence="6" type="primary">cysL1</name>
    <name evidence="6" type="ORF">VPARA_05750</name>
</gene>
<sequence length="292" mass="31059">MTFDQLRIFVVVAETLNMRQAGELLHLTQPAVSAAITALETRHDTRLFERVGRGLELSAAGRSFLPEARAVLARAEDAQRVLADLSGLVHGEVRIVASQTVATYWLPSRMARFVETYPGISVPLVAGNSATAAAAVLAGEADLGFVEGHIDGDLLRVQRVGGDRLGLYAASDHPLAEQPVESADLQRAAWVLREPGSGTREHLQAGLARHGLNLDALTVRLVLPSNGAVLEAVGAGGLIAAVSDLAAASRLATGQVVRLHYELPPRDFRVITHRARRASRAVAAFMQSLGTP</sequence>
<dbReference type="InterPro" id="IPR005119">
    <property type="entry name" value="LysR_subst-bd"/>
</dbReference>
<dbReference type="SUPFAM" id="SSF46785">
    <property type="entry name" value="Winged helix' DNA-binding domain"/>
    <property type="match status" value="1"/>
</dbReference>
<dbReference type="Pfam" id="PF00126">
    <property type="entry name" value="HTH_1"/>
    <property type="match status" value="1"/>
</dbReference>
<feature type="domain" description="HTH lysR-type" evidence="5">
    <location>
        <begin position="1"/>
        <end position="58"/>
    </location>
</feature>
<dbReference type="FunFam" id="1.10.10.10:FF:000001">
    <property type="entry name" value="LysR family transcriptional regulator"/>
    <property type="match status" value="1"/>
</dbReference>
<dbReference type="EMBL" id="JZWI01000003">
    <property type="protein sequence ID" value="KLN58460.1"/>
    <property type="molecule type" value="Genomic_DNA"/>
</dbReference>
<proteinExistence type="inferred from homology"/>
<dbReference type="AlphaFoldDB" id="A0A0H2MP54"/>
<accession>A0A0H2MP54</accession>
<comment type="caution">
    <text evidence="6">The sequence shown here is derived from an EMBL/GenBank/DDBJ whole genome shotgun (WGS) entry which is preliminary data.</text>
</comment>
<reference evidence="6 7" key="1">
    <citation type="submission" date="2015-03" db="EMBL/GenBank/DDBJ databases">
        <title>Genome sequence of Variovorax paradoxus TBEA6.</title>
        <authorList>
            <person name="Poehlein A."/>
            <person name="Schuldes J."/>
            <person name="Wuebbeler J.H."/>
            <person name="Hiessl S."/>
            <person name="Steinbuechel A."/>
            <person name="Daniel R."/>
        </authorList>
    </citation>
    <scope>NUCLEOTIDE SEQUENCE [LARGE SCALE GENOMIC DNA]</scope>
    <source>
        <strain evidence="6 7">TBEA6</strain>
    </source>
</reference>
<dbReference type="PANTHER" id="PTHR30126">
    <property type="entry name" value="HTH-TYPE TRANSCRIPTIONAL REGULATOR"/>
    <property type="match status" value="1"/>
</dbReference>
<organism evidence="6 7">
    <name type="scientific">Variovorax paradoxus</name>
    <dbReference type="NCBI Taxonomy" id="34073"/>
    <lineage>
        <taxon>Bacteria</taxon>
        <taxon>Pseudomonadati</taxon>
        <taxon>Pseudomonadota</taxon>
        <taxon>Betaproteobacteria</taxon>
        <taxon>Burkholderiales</taxon>
        <taxon>Comamonadaceae</taxon>
        <taxon>Variovorax</taxon>
    </lineage>
</organism>
<evidence type="ECO:0000313" key="7">
    <source>
        <dbReference type="Proteomes" id="UP000035170"/>
    </source>
</evidence>
<evidence type="ECO:0000313" key="6">
    <source>
        <dbReference type="EMBL" id="KLN58460.1"/>
    </source>
</evidence>
<dbReference type="InterPro" id="IPR036390">
    <property type="entry name" value="WH_DNA-bd_sf"/>
</dbReference>
<evidence type="ECO:0000256" key="2">
    <source>
        <dbReference type="ARBA" id="ARBA00023015"/>
    </source>
</evidence>
<dbReference type="Pfam" id="PF03466">
    <property type="entry name" value="LysR_substrate"/>
    <property type="match status" value="1"/>
</dbReference>
<dbReference type="RefSeq" id="WP_047783209.1">
    <property type="nucleotide sequence ID" value="NZ_JZWI01000003.1"/>
</dbReference>
<dbReference type="SUPFAM" id="SSF53850">
    <property type="entry name" value="Periplasmic binding protein-like II"/>
    <property type="match status" value="1"/>
</dbReference>
<name>A0A0H2MP54_VARPD</name>
<dbReference type="GO" id="GO:0003700">
    <property type="term" value="F:DNA-binding transcription factor activity"/>
    <property type="evidence" value="ECO:0007669"/>
    <property type="project" value="InterPro"/>
</dbReference>
<dbReference type="PRINTS" id="PR00039">
    <property type="entry name" value="HTHLYSR"/>
</dbReference>
<dbReference type="InterPro" id="IPR036388">
    <property type="entry name" value="WH-like_DNA-bd_sf"/>
</dbReference>
<protein>
    <submittedName>
        <fullName evidence="6">HTH-type transcriptional regulator CysL</fullName>
    </submittedName>
</protein>
<comment type="similarity">
    <text evidence="1">Belongs to the LysR transcriptional regulatory family.</text>
</comment>
<dbReference type="InterPro" id="IPR000847">
    <property type="entry name" value="LysR_HTH_N"/>
</dbReference>
<keyword evidence="3" id="KW-0238">DNA-binding</keyword>
<dbReference type="Proteomes" id="UP000035170">
    <property type="component" value="Unassembled WGS sequence"/>
</dbReference>
<dbReference type="PATRIC" id="fig|34073.19.peg.580"/>
<evidence type="ECO:0000256" key="1">
    <source>
        <dbReference type="ARBA" id="ARBA00009437"/>
    </source>
</evidence>
<dbReference type="Gene3D" id="3.40.190.290">
    <property type="match status" value="1"/>
</dbReference>
<keyword evidence="2" id="KW-0805">Transcription regulation</keyword>
<dbReference type="Gene3D" id="1.10.10.10">
    <property type="entry name" value="Winged helix-like DNA-binding domain superfamily/Winged helix DNA-binding domain"/>
    <property type="match status" value="1"/>
</dbReference>
<evidence type="ECO:0000259" key="5">
    <source>
        <dbReference type="PROSITE" id="PS50931"/>
    </source>
</evidence>